<keyword evidence="3" id="KW-1003">Cell membrane</keyword>
<keyword evidence="8" id="KW-0677">Repeat</keyword>
<dbReference type="CDD" id="cd11304">
    <property type="entry name" value="Cadherin_repeat"/>
    <property type="match status" value="4"/>
</dbReference>
<accession>A0A8C4NEQ5</accession>
<keyword evidence="5" id="KW-0165">Cleavage on pair of basic residues</keyword>
<dbReference type="PRINTS" id="PR00205">
    <property type="entry name" value="CADHERIN"/>
</dbReference>
<dbReference type="Pfam" id="PF00028">
    <property type="entry name" value="Cadherin"/>
    <property type="match status" value="3"/>
</dbReference>
<dbReference type="GO" id="GO:0045296">
    <property type="term" value="F:cadherin binding"/>
    <property type="evidence" value="ECO:0007669"/>
    <property type="project" value="TreeGrafter"/>
</dbReference>
<feature type="domain" description="Cadherin" evidence="16">
    <location>
        <begin position="533"/>
        <end position="641"/>
    </location>
</feature>
<dbReference type="GeneTree" id="ENSGT00940000155218"/>
<dbReference type="GO" id="GO:0016477">
    <property type="term" value="P:cell migration"/>
    <property type="evidence" value="ECO:0007669"/>
    <property type="project" value="TreeGrafter"/>
</dbReference>
<dbReference type="GO" id="GO:0034332">
    <property type="term" value="P:adherens junction organization"/>
    <property type="evidence" value="ECO:0007669"/>
    <property type="project" value="TreeGrafter"/>
</dbReference>
<keyword evidence="14" id="KW-0812">Transmembrane</keyword>
<dbReference type="InterPro" id="IPR015919">
    <property type="entry name" value="Cadherin-like_sf"/>
</dbReference>
<dbReference type="Proteomes" id="UP000694388">
    <property type="component" value="Unplaced"/>
</dbReference>
<evidence type="ECO:0000256" key="4">
    <source>
        <dbReference type="ARBA" id="ARBA00022490"/>
    </source>
</evidence>
<feature type="domain" description="Cadherin" evidence="16">
    <location>
        <begin position="295"/>
        <end position="412"/>
    </location>
</feature>
<dbReference type="Ensembl" id="ENSEBUT00000003563.1">
    <property type="protein sequence ID" value="ENSEBUP00000003199.1"/>
    <property type="gene ID" value="ENSEBUG00000002348.1"/>
</dbReference>
<dbReference type="PROSITE" id="PS50268">
    <property type="entry name" value="CADHERIN_2"/>
    <property type="match status" value="5"/>
</dbReference>
<dbReference type="FunFam" id="2.60.40.60:FF:000019">
    <property type="entry name" value="Cadherin 2"/>
    <property type="match status" value="1"/>
</dbReference>
<keyword evidence="14" id="KW-1133">Transmembrane helix</keyword>
<evidence type="ECO:0000256" key="2">
    <source>
        <dbReference type="ARBA" id="ARBA00004496"/>
    </source>
</evidence>
<reference evidence="17" key="1">
    <citation type="submission" date="2025-08" db="UniProtKB">
        <authorList>
            <consortium name="Ensembl"/>
        </authorList>
    </citation>
    <scope>IDENTIFICATION</scope>
</reference>
<dbReference type="GO" id="GO:0008013">
    <property type="term" value="F:beta-catenin binding"/>
    <property type="evidence" value="ECO:0007669"/>
    <property type="project" value="TreeGrafter"/>
</dbReference>
<dbReference type="FunFam" id="2.60.40.60:FF:000022">
    <property type="entry name" value="Cadherin 2"/>
    <property type="match status" value="1"/>
</dbReference>
<protein>
    <submittedName>
        <fullName evidence="17">Cadherin 13, H-cadherin (heart)</fullName>
    </submittedName>
</protein>
<feature type="domain" description="Cadherin" evidence="16">
    <location>
        <begin position="181"/>
        <end position="298"/>
    </location>
</feature>
<evidence type="ECO:0000256" key="13">
    <source>
        <dbReference type="PROSITE-ProRule" id="PRU00043"/>
    </source>
</evidence>
<evidence type="ECO:0000256" key="10">
    <source>
        <dbReference type="ARBA" id="ARBA00022889"/>
    </source>
</evidence>
<feature type="domain" description="Cadherin" evidence="16">
    <location>
        <begin position="124"/>
        <end position="180"/>
    </location>
</feature>
<dbReference type="GO" id="GO:0005509">
    <property type="term" value="F:calcium ion binding"/>
    <property type="evidence" value="ECO:0007669"/>
    <property type="project" value="UniProtKB-UniRule"/>
</dbReference>
<evidence type="ECO:0000256" key="5">
    <source>
        <dbReference type="ARBA" id="ARBA00022685"/>
    </source>
</evidence>
<dbReference type="GO" id="GO:0000902">
    <property type="term" value="P:cell morphogenesis"/>
    <property type="evidence" value="ECO:0007669"/>
    <property type="project" value="TreeGrafter"/>
</dbReference>
<keyword evidence="7 15" id="KW-0732">Signal</keyword>
<dbReference type="GO" id="GO:0007156">
    <property type="term" value="P:homophilic cell adhesion via plasma membrane adhesion molecules"/>
    <property type="evidence" value="ECO:0007669"/>
    <property type="project" value="InterPro"/>
</dbReference>
<feature type="transmembrane region" description="Helical" evidence="14">
    <location>
        <begin position="649"/>
        <end position="668"/>
    </location>
</feature>
<feature type="domain" description="Cadherin" evidence="16">
    <location>
        <begin position="413"/>
        <end position="520"/>
    </location>
</feature>
<keyword evidence="6" id="KW-0479">Metal-binding</keyword>
<evidence type="ECO:0000256" key="15">
    <source>
        <dbReference type="SAM" id="SignalP"/>
    </source>
</evidence>
<reference evidence="17" key="2">
    <citation type="submission" date="2025-09" db="UniProtKB">
        <authorList>
            <consortium name="Ensembl"/>
        </authorList>
    </citation>
    <scope>IDENTIFICATION</scope>
</reference>
<evidence type="ECO:0000256" key="6">
    <source>
        <dbReference type="ARBA" id="ARBA00022723"/>
    </source>
</evidence>
<dbReference type="FunFam" id="2.60.40.60:FF:000011">
    <property type="entry name" value="Cadherin 1"/>
    <property type="match status" value="1"/>
</dbReference>
<dbReference type="GO" id="GO:0016342">
    <property type="term" value="C:catenin complex"/>
    <property type="evidence" value="ECO:0007669"/>
    <property type="project" value="TreeGrafter"/>
</dbReference>
<dbReference type="GO" id="GO:0005737">
    <property type="term" value="C:cytoplasm"/>
    <property type="evidence" value="ECO:0007669"/>
    <property type="project" value="UniProtKB-SubCell"/>
</dbReference>
<proteinExistence type="predicted"/>
<evidence type="ECO:0000256" key="9">
    <source>
        <dbReference type="ARBA" id="ARBA00022837"/>
    </source>
</evidence>
<evidence type="ECO:0000256" key="8">
    <source>
        <dbReference type="ARBA" id="ARBA00022737"/>
    </source>
</evidence>
<evidence type="ECO:0000256" key="3">
    <source>
        <dbReference type="ARBA" id="ARBA00022475"/>
    </source>
</evidence>
<dbReference type="PANTHER" id="PTHR24027:SF80">
    <property type="entry name" value="CADHERIN-13"/>
    <property type="match status" value="1"/>
</dbReference>
<dbReference type="InterPro" id="IPR002126">
    <property type="entry name" value="Cadherin-like_dom"/>
</dbReference>
<evidence type="ECO:0000259" key="16">
    <source>
        <dbReference type="PROSITE" id="PS50268"/>
    </source>
</evidence>
<dbReference type="GO" id="GO:0016339">
    <property type="term" value="P:calcium-dependent cell-cell adhesion via plasma membrane cell adhesion molecules"/>
    <property type="evidence" value="ECO:0007669"/>
    <property type="project" value="TreeGrafter"/>
</dbReference>
<dbReference type="InterPro" id="IPR039808">
    <property type="entry name" value="Cadherin"/>
</dbReference>
<dbReference type="FunFam" id="2.60.40.60:FF:000095">
    <property type="entry name" value="Cadherin 13"/>
    <property type="match status" value="1"/>
</dbReference>
<keyword evidence="4" id="KW-0963">Cytoplasm</keyword>
<dbReference type="Gene3D" id="2.60.40.60">
    <property type="entry name" value="Cadherins"/>
    <property type="match status" value="5"/>
</dbReference>
<dbReference type="GO" id="GO:0005912">
    <property type="term" value="C:adherens junction"/>
    <property type="evidence" value="ECO:0007669"/>
    <property type="project" value="TreeGrafter"/>
</dbReference>
<name>A0A8C4NEQ5_EPTBU</name>
<evidence type="ECO:0000256" key="1">
    <source>
        <dbReference type="ARBA" id="ARBA00004236"/>
    </source>
</evidence>
<dbReference type="SUPFAM" id="SSF49313">
    <property type="entry name" value="Cadherin-like"/>
    <property type="match status" value="5"/>
</dbReference>
<keyword evidence="10" id="KW-0130">Cell adhesion</keyword>
<dbReference type="GO" id="GO:0007043">
    <property type="term" value="P:cell-cell junction assembly"/>
    <property type="evidence" value="ECO:0007669"/>
    <property type="project" value="TreeGrafter"/>
</dbReference>
<evidence type="ECO:0000256" key="12">
    <source>
        <dbReference type="ARBA" id="ARBA00023180"/>
    </source>
</evidence>
<dbReference type="GO" id="GO:0044331">
    <property type="term" value="P:cell-cell adhesion mediated by cadherin"/>
    <property type="evidence" value="ECO:0007669"/>
    <property type="project" value="TreeGrafter"/>
</dbReference>
<evidence type="ECO:0000313" key="17">
    <source>
        <dbReference type="Ensembl" id="ENSEBUP00000003199.1"/>
    </source>
</evidence>
<feature type="signal peptide" evidence="15">
    <location>
        <begin position="1"/>
        <end position="21"/>
    </location>
</feature>
<dbReference type="AlphaFoldDB" id="A0A8C4NEQ5"/>
<keyword evidence="11 14" id="KW-0472">Membrane</keyword>
<organism evidence="17 18">
    <name type="scientific">Eptatretus burgeri</name>
    <name type="common">Inshore hagfish</name>
    <dbReference type="NCBI Taxonomy" id="7764"/>
    <lineage>
        <taxon>Eukaryota</taxon>
        <taxon>Metazoa</taxon>
        <taxon>Chordata</taxon>
        <taxon>Craniata</taxon>
        <taxon>Vertebrata</taxon>
        <taxon>Cyclostomata</taxon>
        <taxon>Myxini</taxon>
        <taxon>Myxiniformes</taxon>
        <taxon>Myxinidae</taxon>
        <taxon>Eptatretinae</taxon>
        <taxon>Eptatretus</taxon>
    </lineage>
</organism>
<feature type="chain" id="PRO_5034511729" evidence="15">
    <location>
        <begin position="22"/>
        <end position="669"/>
    </location>
</feature>
<dbReference type="OMA" id="NDMECIP"/>
<keyword evidence="9 13" id="KW-0106">Calcium</keyword>
<sequence>MAAGMRFTVMLQLMQAVYTLALDSNFLPLLQSHSLLVKDTDRCPGCERTQQGEFSNLLETESNIPNKPRLRHVREAEMLFVLELAVSENGNGPFPQRVGLVAQLEPGSTATLVLEGPGMNEDPFSFNSASGEVFVHKRLDREEKDKYRFTMKLLNSSGFTLKEVAVIVNVIDQNDHRPQFLGQPYVARIPEHSEAGTKVLQFSAQDEDDPNTGNGELRYSLLVPSPNDTWPVTFEIDPNTGELNSTTDPARLDRESLPMLEYSVVVKVSDNAGSDAALINTATATIIIEDINDHSPAFLETSVSLAVEEGTYGHILNLTVFDDDAPGSPNWLAVFNITSGDPYSHFNISTDPDTNIGILEVIEALDYETMANYVLIVSVTNEVPLVDRTTVGPNATLTIKLQVKDRNEPPVFSDPVLVMEEPENMPTGTTIIKLNASDPDTHNQGFRYQIGSDPAGWLKVNSNTGEVTTTTKLDRESSYIQGDHNYTATFLAIDNGSPSATSTATLLIYLEDENDNAPMLSPTIGWACHGKINSTVALLTATDIDLPPHAGPFSFSLGPLATSVHSKSGHAFRLNHNKRLQSAWHIAPLNSTHAHLILQDKLPKGQYLLPVQVSDSGRPMQSNQILFNASVCSCRGGQPLDCISASTRFLSFPATFLLLLAILSVLLLL</sequence>
<keyword evidence="12" id="KW-0325">Glycoprotein</keyword>
<evidence type="ECO:0000256" key="11">
    <source>
        <dbReference type="ARBA" id="ARBA00023136"/>
    </source>
</evidence>
<comment type="subcellular location">
    <subcellularLocation>
        <location evidence="1">Cell membrane</location>
    </subcellularLocation>
    <subcellularLocation>
        <location evidence="2">Cytoplasm</location>
    </subcellularLocation>
</comment>
<evidence type="ECO:0000313" key="18">
    <source>
        <dbReference type="Proteomes" id="UP000694388"/>
    </source>
</evidence>
<dbReference type="PANTHER" id="PTHR24027">
    <property type="entry name" value="CADHERIN-23"/>
    <property type="match status" value="1"/>
</dbReference>
<dbReference type="PROSITE" id="PS00232">
    <property type="entry name" value="CADHERIN_1"/>
    <property type="match status" value="2"/>
</dbReference>
<evidence type="ECO:0000256" key="7">
    <source>
        <dbReference type="ARBA" id="ARBA00022729"/>
    </source>
</evidence>
<dbReference type="SMART" id="SM00112">
    <property type="entry name" value="CA"/>
    <property type="match status" value="4"/>
</dbReference>
<keyword evidence="18" id="KW-1185">Reference proteome</keyword>
<evidence type="ECO:0000256" key="14">
    <source>
        <dbReference type="SAM" id="Phobius"/>
    </source>
</evidence>
<dbReference type="InterPro" id="IPR020894">
    <property type="entry name" value="Cadherin_CS"/>
</dbReference>